<dbReference type="AlphaFoldDB" id="A0A318NTM6"/>
<dbReference type="RefSeq" id="WP_004951999.1">
    <property type="nucleotide sequence ID" value="NZ_CP007439.1"/>
</dbReference>
<dbReference type="EMBL" id="PESE01000007">
    <property type="protein sequence ID" value="PYD37261.1"/>
    <property type="molecule type" value="Genomic_DNA"/>
</dbReference>
<dbReference type="SUPFAM" id="SSF51197">
    <property type="entry name" value="Clavaminate synthase-like"/>
    <property type="match status" value="1"/>
</dbReference>
<dbReference type="InterPro" id="IPR042098">
    <property type="entry name" value="TauD-like_sf"/>
</dbReference>
<comment type="cofactor">
    <cofactor evidence="1">
        <name>Fe(2+)</name>
        <dbReference type="ChEBI" id="CHEBI:29033"/>
    </cofactor>
</comment>
<accession>A0A318NTM6</accession>
<evidence type="ECO:0000256" key="1">
    <source>
        <dbReference type="ARBA" id="ARBA00001954"/>
    </source>
</evidence>
<organism evidence="5 6">
    <name type="scientific">Serratia plymuthica</name>
    <dbReference type="NCBI Taxonomy" id="82996"/>
    <lineage>
        <taxon>Bacteria</taxon>
        <taxon>Pseudomonadati</taxon>
        <taxon>Pseudomonadota</taxon>
        <taxon>Gammaproteobacteria</taxon>
        <taxon>Enterobacterales</taxon>
        <taxon>Yersiniaceae</taxon>
        <taxon>Serratia</taxon>
    </lineage>
</organism>
<keyword evidence="2" id="KW-0560">Oxidoreductase</keyword>
<gene>
    <name evidence="5" type="ORF">CT690_20360</name>
</gene>
<evidence type="ECO:0000256" key="2">
    <source>
        <dbReference type="ARBA" id="ARBA00023002"/>
    </source>
</evidence>
<protein>
    <recommendedName>
        <fullName evidence="4">TauD/TfdA-like domain-containing protein</fullName>
    </recommendedName>
</protein>
<feature type="domain" description="TauD/TfdA-like" evidence="4">
    <location>
        <begin position="52"/>
        <end position="331"/>
    </location>
</feature>
<dbReference type="InterPro" id="IPR050411">
    <property type="entry name" value="AlphaKG_dependent_hydroxylases"/>
</dbReference>
<dbReference type="Proteomes" id="UP000248196">
    <property type="component" value="Unassembled WGS sequence"/>
</dbReference>
<reference evidence="5 6" key="1">
    <citation type="submission" date="2017-11" db="EMBL/GenBank/DDBJ databases">
        <title>Genome sequence of the oocydin A producing rhizobacterium Serratia plymuthica 4Rx5.</title>
        <authorList>
            <person name="Matilla M.A."/>
            <person name="Udaondo Z."/>
            <person name="Salmond G.P.C."/>
        </authorList>
    </citation>
    <scope>NUCLEOTIDE SEQUENCE [LARGE SCALE GENOMIC DNA]</scope>
    <source>
        <strain evidence="5 6">4Rx5</strain>
    </source>
</reference>
<name>A0A318NTM6_SERPL</name>
<dbReference type="OrthoDB" id="9769888at2"/>
<evidence type="ECO:0000259" key="4">
    <source>
        <dbReference type="Pfam" id="PF02668"/>
    </source>
</evidence>
<dbReference type="Pfam" id="PF02668">
    <property type="entry name" value="TauD"/>
    <property type="match status" value="1"/>
</dbReference>
<evidence type="ECO:0000256" key="3">
    <source>
        <dbReference type="ARBA" id="ARBA00023194"/>
    </source>
</evidence>
<dbReference type="PANTHER" id="PTHR10696:SF56">
    <property type="entry name" value="TAUD_TFDA-LIKE DOMAIN-CONTAINING PROTEIN"/>
    <property type="match status" value="1"/>
</dbReference>
<dbReference type="PANTHER" id="PTHR10696">
    <property type="entry name" value="GAMMA-BUTYROBETAINE HYDROXYLASE-RELATED"/>
    <property type="match status" value="1"/>
</dbReference>
<evidence type="ECO:0000313" key="6">
    <source>
        <dbReference type="Proteomes" id="UP000248196"/>
    </source>
</evidence>
<dbReference type="Gene3D" id="3.60.130.10">
    <property type="entry name" value="Clavaminate synthase-like"/>
    <property type="match status" value="1"/>
</dbReference>
<evidence type="ECO:0000313" key="5">
    <source>
        <dbReference type="EMBL" id="PYD37261.1"/>
    </source>
</evidence>
<comment type="caution">
    <text evidence="5">The sequence shown here is derived from an EMBL/GenBank/DDBJ whole genome shotgun (WGS) entry which is preliminary data.</text>
</comment>
<dbReference type="GO" id="GO:0016706">
    <property type="term" value="F:2-oxoglutarate-dependent dioxygenase activity"/>
    <property type="evidence" value="ECO:0007669"/>
    <property type="project" value="UniProtKB-ARBA"/>
</dbReference>
<sequence length="333" mass="38214">MLTETRFGGRRQVVKVSLHQGVTLVPLVDETRRGKMVIPDRKDVSAHAWVLEHLQQMTEWLNAHGALLLRGFNVTDADAFRQVVEATQGTLLNYTHRSTPRKSISAGIYSSTEYPADQHIPQHNEMSYTQNWPTRLFFYCAVKPGDGGQTPLADSKRMYQCLPADLIERFDRHGVMYVRNYGLGLDLSWQDVFQTEEVSEVERYCTENGIQFEWLSEGRLRTRQVCQATIRDKHSGQGIWFNQAHLFHVSSLPPETERELRLEFCEIDLPRNTLFGDGTPIPAADLATIRAAYQQEELVFDWEEGDILIVDNETMSHGRRPFKTPRSIMVAMT</sequence>
<dbReference type="InterPro" id="IPR003819">
    <property type="entry name" value="TauD/TfdA-like"/>
</dbReference>
<proteinExistence type="predicted"/>
<dbReference type="GO" id="GO:0017000">
    <property type="term" value="P:antibiotic biosynthetic process"/>
    <property type="evidence" value="ECO:0007669"/>
    <property type="project" value="UniProtKB-KW"/>
</dbReference>
<keyword evidence="3" id="KW-0045">Antibiotic biosynthesis</keyword>